<dbReference type="InterPro" id="IPR005325">
    <property type="entry name" value="DUF308_memb"/>
</dbReference>
<dbReference type="AlphaFoldDB" id="M5AD81"/>
<feature type="transmembrane region" description="Helical" evidence="1">
    <location>
        <begin position="74"/>
        <end position="92"/>
    </location>
</feature>
<evidence type="ECO:0008006" key="4">
    <source>
        <dbReference type="Google" id="ProtNLM"/>
    </source>
</evidence>
<feature type="transmembrane region" description="Helical" evidence="1">
    <location>
        <begin position="38"/>
        <end position="62"/>
    </location>
</feature>
<accession>M5AD81</accession>
<keyword evidence="1" id="KW-0812">Transmembrane</keyword>
<sequence>MQTMFNMNRSRWGFDWGEFILGILFIVAAGGLLRSPKIGLTSLAIIFAVMALLSGLTTIAGYKKLRDVTGFRANFALVLGILDILIAVVFFFDMNSAIVTLGYLFALWFIFDSIERLLVASHLRDFGGGFFWLSVILDVISLILGIMLFIHPVIAALSLNWLIAMFFIVFGINAIWIAIARSRS</sequence>
<dbReference type="InterPro" id="IPR052712">
    <property type="entry name" value="Acid_resist_chaperone_HdeD"/>
</dbReference>
<feature type="transmembrane region" description="Helical" evidence="1">
    <location>
        <begin position="160"/>
        <end position="179"/>
    </location>
</feature>
<dbReference type="PANTHER" id="PTHR34989:SF1">
    <property type="entry name" value="PROTEIN HDED"/>
    <property type="match status" value="1"/>
</dbReference>
<feature type="transmembrane region" description="Helical" evidence="1">
    <location>
        <begin position="12"/>
        <end position="32"/>
    </location>
</feature>
<dbReference type="Pfam" id="PF03729">
    <property type="entry name" value="DUF308"/>
    <property type="match status" value="2"/>
</dbReference>
<dbReference type="Proteomes" id="UP000012042">
    <property type="component" value="Chromosome"/>
</dbReference>
<dbReference type="EMBL" id="AP012167">
    <property type="protein sequence ID" value="BAN06297.1"/>
    <property type="molecule type" value="Genomic_DNA"/>
</dbReference>
<proteinExistence type="predicted"/>
<evidence type="ECO:0000313" key="2">
    <source>
        <dbReference type="EMBL" id="BAN06297.1"/>
    </source>
</evidence>
<name>M5AD81_LEVBR</name>
<evidence type="ECO:0000256" key="1">
    <source>
        <dbReference type="SAM" id="Phobius"/>
    </source>
</evidence>
<dbReference type="KEGG" id="lbk:LVISKB_0662"/>
<gene>
    <name evidence="2" type="ORF">LVISKB_0662</name>
</gene>
<dbReference type="HOGENOM" id="CLU_091585_7_0_9"/>
<dbReference type="PATRIC" id="fig|1001583.3.peg.652"/>
<keyword evidence="1" id="KW-0472">Membrane</keyword>
<organism evidence="2 3">
    <name type="scientific">Levilactobacillus brevis KB290</name>
    <dbReference type="NCBI Taxonomy" id="1001583"/>
    <lineage>
        <taxon>Bacteria</taxon>
        <taxon>Bacillati</taxon>
        <taxon>Bacillota</taxon>
        <taxon>Bacilli</taxon>
        <taxon>Lactobacillales</taxon>
        <taxon>Lactobacillaceae</taxon>
        <taxon>Levilactobacillus</taxon>
    </lineage>
</organism>
<dbReference type="GO" id="GO:0005886">
    <property type="term" value="C:plasma membrane"/>
    <property type="evidence" value="ECO:0007669"/>
    <property type="project" value="TreeGrafter"/>
</dbReference>
<feature type="transmembrane region" description="Helical" evidence="1">
    <location>
        <begin position="130"/>
        <end position="154"/>
    </location>
</feature>
<evidence type="ECO:0000313" key="3">
    <source>
        <dbReference type="Proteomes" id="UP000012042"/>
    </source>
</evidence>
<protein>
    <recommendedName>
        <fullName evidence="4">Integral membrane protein</fullName>
    </recommendedName>
</protein>
<keyword evidence="1" id="KW-1133">Transmembrane helix</keyword>
<feature type="transmembrane region" description="Helical" evidence="1">
    <location>
        <begin position="98"/>
        <end position="118"/>
    </location>
</feature>
<dbReference type="PANTHER" id="PTHR34989">
    <property type="entry name" value="PROTEIN HDED"/>
    <property type="match status" value="1"/>
</dbReference>
<reference evidence="2 3" key="1">
    <citation type="journal article" date="2013" name="PLoS ONE">
        <title>Genomic Analysis by Deep Sequencing of the Probiotic Lactobacillus brevis KB290 Harboring Nine Plasmids Reveals Genomic Stability.</title>
        <authorList>
            <person name="Fukao M."/>
            <person name="Oshima K."/>
            <person name="Morita H."/>
            <person name="Toh H."/>
            <person name="Suda W."/>
            <person name="Kim S.W."/>
            <person name="Suzuki S."/>
            <person name="Yakabe T."/>
            <person name="Hattori M."/>
            <person name="Yajima N."/>
        </authorList>
    </citation>
    <scope>NUCLEOTIDE SEQUENCE [LARGE SCALE GENOMIC DNA]</scope>
    <source>
        <strain evidence="2 3">KB290</strain>
    </source>
</reference>